<feature type="binding site" evidence="4">
    <location>
        <position position="279"/>
    </location>
    <ligand>
        <name>FAD</name>
        <dbReference type="ChEBI" id="CHEBI:57692"/>
    </ligand>
</feature>
<evidence type="ECO:0000256" key="4">
    <source>
        <dbReference type="PIRSR" id="PIRSR601613-1"/>
    </source>
</evidence>
<dbReference type="Pfam" id="PF01593">
    <property type="entry name" value="Amino_oxidase"/>
    <property type="match status" value="1"/>
</dbReference>
<dbReference type="GO" id="GO:0016491">
    <property type="term" value="F:oxidoreductase activity"/>
    <property type="evidence" value="ECO:0007669"/>
    <property type="project" value="UniProtKB-KW"/>
</dbReference>
<gene>
    <name evidence="6" type="ORF">EPD65_03640</name>
</gene>
<dbReference type="PANTHER" id="PTHR43563:SF14">
    <property type="entry name" value="AMINE OXIDASE"/>
    <property type="match status" value="1"/>
</dbReference>
<dbReference type="Gene3D" id="3.50.50.60">
    <property type="entry name" value="FAD/NAD(P)-binding domain"/>
    <property type="match status" value="1"/>
</dbReference>
<keyword evidence="3" id="KW-0560">Oxidoreductase</keyword>
<evidence type="ECO:0000313" key="6">
    <source>
        <dbReference type="EMBL" id="TCJ30311.1"/>
    </source>
</evidence>
<feature type="binding site" evidence="4">
    <location>
        <begin position="72"/>
        <end position="73"/>
    </location>
    <ligand>
        <name>FAD</name>
        <dbReference type="ChEBI" id="CHEBI:57692"/>
    </ligand>
</feature>
<evidence type="ECO:0000259" key="5">
    <source>
        <dbReference type="Pfam" id="PF01593"/>
    </source>
</evidence>
<feature type="binding site" evidence="4">
    <location>
        <position position="384"/>
    </location>
    <ligand>
        <name>substrate</name>
    </ligand>
</feature>
<dbReference type="InterPro" id="IPR001613">
    <property type="entry name" value="Flavin_amine_oxidase"/>
</dbReference>
<sequence length="494" mass="51719">MSLDLNRRHLLGSTAAALGVLAMDGLGTQATAATLQGSLPARVDTVVVGGGLSGLVAAREVARSGRSVLVVEARSRVGGRLLNHRLTTGGTIEAGGAFIGPTQDHVAALAAELGVATFPEYVDGKNVYVSKLLGRQTYSGTVPPDPTILLDALLLLKQLDGWAAEIDVAAPWAHPKAKQWDATTLAAYVRGHSVNGAGIINLLKSWTQPGFGADPDQLSLLFVIHYIACSGNETTKGTFNLNADTAGGAQERRFVGGSQRLPLALASQLGDTVALNAAVRQVDQVAGGAVVHTARGTVACRRVIVACPPPLVLDIVWNPGLPAARRTLLQQMKMGRLMKCDAVYETPFWREAGLSGMGVSDNGAVRVAFDNGVPSTGHGILLAFVGGTTWAQFGTLSLDARRAAVLAGFAKMFGKQALSPIDYTEHDWTHERWTRGAPVAVMGPGTMSTVGSSIRTPHGRVHWAGTETSTYWTGYMDGAVRAGQRAAAEVIAAP</sequence>
<keyword evidence="7" id="KW-1185">Reference proteome</keyword>
<dbReference type="AlphaFoldDB" id="A0A4R1CH74"/>
<comment type="similarity">
    <text evidence="2">Belongs to the flavin monoamine oxidase family.</text>
</comment>
<dbReference type="OrthoDB" id="337830at2"/>
<feature type="domain" description="Amine oxidase" evidence="5">
    <location>
        <begin position="52"/>
        <end position="491"/>
    </location>
</feature>
<dbReference type="SUPFAM" id="SSF51905">
    <property type="entry name" value="FAD/NAD(P)-binding domain"/>
    <property type="match status" value="1"/>
</dbReference>
<name>A0A4R1CH74_9ACTN</name>
<accession>A0A4R1CH74</accession>
<dbReference type="InterPro" id="IPR036188">
    <property type="entry name" value="FAD/NAD-bd_sf"/>
</dbReference>
<evidence type="ECO:0000256" key="3">
    <source>
        <dbReference type="ARBA" id="ARBA00023002"/>
    </source>
</evidence>
<dbReference type="Gene3D" id="3.90.660.10">
    <property type="match status" value="1"/>
</dbReference>
<reference evidence="6 7" key="1">
    <citation type="submission" date="2019-03" db="EMBL/GenBank/DDBJ databases">
        <authorList>
            <person name="Kim M.K.M."/>
        </authorList>
    </citation>
    <scope>NUCLEOTIDE SEQUENCE [LARGE SCALE GENOMIC DNA]</scope>
    <source>
        <strain evidence="6 7">18JY15-6</strain>
    </source>
</reference>
<dbReference type="PROSITE" id="PS51318">
    <property type="entry name" value="TAT"/>
    <property type="match status" value="1"/>
</dbReference>
<dbReference type="SUPFAM" id="SSF54373">
    <property type="entry name" value="FAD-linked reductases, C-terminal domain"/>
    <property type="match status" value="1"/>
</dbReference>
<protein>
    <submittedName>
        <fullName evidence="6">FAD-dependent oxidoreductase</fullName>
    </submittedName>
</protein>
<dbReference type="RefSeq" id="WP_131581811.1">
    <property type="nucleotide sequence ID" value="NZ_SJZJ01000004.1"/>
</dbReference>
<proteinExistence type="inferred from homology"/>
<dbReference type="InterPro" id="IPR006311">
    <property type="entry name" value="TAT_signal"/>
</dbReference>
<comment type="caution">
    <text evidence="6">The sequence shown here is derived from an EMBL/GenBank/DDBJ whole genome shotgun (WGS) entry which is preliminary data.</text>
</comment>
<dbReference type="InterPro" id="IPR050703">
    <property type="entry name" value="Flavin_MAO"/>
</dbReference>
<feature type="binding site" evidence="4">
    <location>
        <position position="53"/>
    </location>
    <ligand>
        <name>FAD</name>
        <dbReference type="ChEBI" id="CHEBI:57692"/>
    </ligand>
</feature>
<dbReference type="Proteomes" id="UP000295453">
    <property type="component" value="Unassembled WGS sequence"/>
</dbReference>
<organism evidence="6 7">
    <name type="scientific">Nocardioides jejuensis</name>
    <dbReference type="NCBI Taxonomy" id="2502782"/>
    <lineage>
        <taxon>Bacteria</taxon>
        <taxon>Bacillati</taxon>
        <taxon>Actinomycetota</taxon>
        <taxon>Actinomycetes</taxon>
        <taxon>Propionibacteriales</taxon>
        <taxon>Nocardioidaceae</taxon>
        <taxon>Nocardioides</taxon>
    </lineage>
</organism>
<dbReference type="PANTHER" id="PTHR43563">
    <property type="entry name" value="AMINE OXIDASE"/>
    <property type="match status" value="1"/>
</dbReference>
<dbReference type="PRINTS" id="PR00757">
    <property type="entry name" value="AMINEOXDASEF"/>
</dbReference>
<dbReference type="EMBL" id="SJZJ01000004">
    <property type="protein sequence ID" value="TCJ30311.1"/>
    <property type="molecule type" value="Genomic_DNA"/>
</dbReference>
<dbReference type="Gene3D" id="1.10.405.10">
    <property type="entry name" value="Guanine Nucleotide Dissociation Inhibitor, domain 1"/>
    <property type="match status" value="1"/>
</dbReference>
<dbReference type="InterPro" id="IPR002937">
    <property type="entry name" value="Amino_oxidase"/>
</dbReference>
<evidence type="ECO:0000313" key="7">
    <source>
        <dbReference type="Proteomes" id="UP000295453"/>
    </source>
</evidence>
<comment type="cofactor">
    <cofactor evidence="1">
        <name>FAD</name>
        <dbReference type="ChEBI" id="CHEBI:57692"/>
    </cofactor>
</comment>
<evidence type="ECO:0000256" key="2">
    <source>
        <dbReference type="ARBA" id="ARBA00005995"/>
    </source>
</evidence>
<feature type="binding site" evidence="4">
    <location>
        <position position="467"/>
    </location>
    <ligand>
        <name>FAD</name>
        <dbReference type="ChEBI" id="CHEBI:57692"/>
    </ligand>
</feature>
<evidence type="ECO:0000256" key="1">
    <source>
        <dbReference type="ARBA" id="ARBA00001974"/>
    </source>
</evidence>